<accession>A0ABW7FIE4</accession>
<dbReference type="RefSeq" id="WP_394397433.1">
    <property type="nucleotide sequence ID" value="NZ_JBIGHW010000004.1"/>
</dbReference>
<evidence type="ECO:0000313" key="2">
    <source>
        <dbReference type="Proteomes" id="UP001606301"/>
    </source>
</evidence>
<evidence type="ECO:0000313" key="1">
    <source>
        <dbReference type="EMBL" id="MFG6441108.1"/>
    </source>
</evidence>
<reference evidence="1 2" key="1">
    <citation type="submission" date="2024-08" db="EMBL/GenBank/DDBJ databases">
        <authorList>
            <person name="Lu H."/>
        </authorList>
    </citation>
    <scope>NUCLEOTIDE SEQUENCE [LARGE SCALE GENOMIC DNA]</scope>
    <source>
        <strain evidence="1 2">LKC17W</strain>
    </source>
</reference>
<sequence>MSITTIPAKTIKTCDRCKAVMDGRNDRQEGALLVKAHALDMHGHACADASRKFDLCDSCLYTVAKTIDAAMASHVPVQDAQS</sequence>
<comment type="caution">
    <text evidence="1">The sequence shown here is derived from an EMBL/GenBank/DDBJ whole genome shotgun (WGS) entry which is preliminary data.</text>
</comment>
<keyword evidence="2" id="KW-1185">Reference proteome</keyword>
<gene>
    <name evidence="1" type="ORF">ACG0Z3_10505</name>
</gene>
<dbReference type="Proteomes" id="UP001606301">
    <property type="component" value="Unassembled WGS sequence"/>
</dbReference>
<protein>
    <submittedName>
        <fullName evidence="1">Uncharacterized protein</fullName>
    </submittedName>
</protein>
<dbReference type="EMBL" id="JBIGHW010000004">
    <property type="protein sequence ID" value="MFG6441108.1"/>
    <property type="molecule type" value="Genomic_DNA"/>
</dbReference>
<proteinExistence type="predicted"/>
<organism evidence="1 2">
    <name type="scientific">Pelomonas margarita</name>
    <dbReference type="NCBI Taxonomy" id="3299031"/>
    <lineage>
        <taxon>Bacteria</taxon>
        <taxon>Pseudomonadati</taxon>
        <taxon>Pseudomonadota</taxon>
        <taxon>Betaproteobacteria</taxon>
        <taxon>Burkholderiales</taxon>
        <taxon>Sphaerotilaceae</taxon>
        <taxon>Roseateles</taxon>
    </lineage>
</organism>
<name>A0ABW7FIE4_9BURK</name>